<accession>A0AAW4TY10</accession>
<feature type="non-terminal residue" evidence="1">
    <location>
        <position position="209"/>
    </location>
</feature>
<reference evidence="1" key="1">
    <citation type="submission" date="2021-07" db="EMBL/GenBank/DDBJ databases">
        <title>Xylan utilisation by Bifidobacterium pseudocatenulatum.</title>
        <authorList>
            <person name="Watanabe Y."/>
        </authorList>
    </citation>
    <scope>NUCLEOTIDE SEQUENCE</scope>
    <source>
        <strain evidence="1">YIT12824</strain>
    </source>
</reference>
<dbReference type="EMBL" id="JAHXEI010000004">
    <property type="protein sequence ID" value="MCB4880353.1"/>
    <property type="molecule type" value="Genomic_DNA"/>
</dbReference>
<evidence type="ECO:0000313" key="1">
    <source>
        <dbReference type="EMBL" id="MCB4880353.1"/>
    </source>
</evidence>
<dbReference type="Proteomes" id="UP001197735">
    <property type="component" value="Unassembled WGS sequence"/>
</dbReference>
<dbReference type="SUPFAM" id="SSF52540">
    <property type="entry name" value="P-loop containing nucleoside triphosphate hydrolases"/>
    <property type="match status" value="1"/>
</dbReference>
<gene>
    <name evidence="1" type="ORF">KZP06_06405</name>
</gene>
<organism evidence="1 2">
    <name type="scientific">Bifidobacterium pseudocatenulatum</name>
    <dbReference type="NCBI Taxonomy" id="28026"/>
    <lineage>
        <taxon>Bacteria</taxon>
        <taxon>Bacillati</taxon>
        <taxon>Actinomycetota</taxon>
        <taxon>Actinomycetes</taxon>
        <taxon>Bifidobacteriales</taxon>
        <taxon>Bifidobacteriaceae</taxon>
        <taxon>Bifidobacterium</taxon>
    </lineage>
</organism>
<dbReference type="InterPro" id="IPR038718">
    <property type="entry name" value="SNF2-like_sf"/>
</dbReference>
<evidence type="ECO:0000313" key="2">
    <source>
        <dbReference type="Proteomes" id="UP001197735"/>
    </source>
</evidence>
<dbReference type="Gene3D" id="3.40.50.10810">
    <property type="entry name" value="Tandem AAA-ATPase domain"/>
    <property type="match status" value="1"/>
</dbReference>
<dbReference type="AlphaFoldDB" id="A0AAW4TY10"/>
<protein>
    <recommendedName>
        <fullName evidence="3">Helicase</fullName>
    </recommendedName>
</protein>
<dbReference type="InterPro" id="IPR027417">
    <property type="entry name" value="P-loop_NTPase"/>
</dbReference>
<evidence type="ECO:0008006" key="3">
    <source>
        <dbReference type="Google" id="ProtNLM"/>
    </source>
</evidence>
<name>A0AAW4TY10_BIFPS</name>
<comment type="caution">
    <text evidence="1">The sequence shown here is derived from an EMBL/GenBank/DDBJ whole genome shotgun (WGS) entry which is preliminary data.</text>
</comment>
<sequence length="209" mass="23236">MRHGAHSERELLSPGMRVLIRGQEWLVDKVEPNSLGNHAVSCTGISALVRDMTATFLDDLDTITPVDPVKTRFIPDTSARAAKSHLFIESLLRATAPTDARIHVGNKAAMDSLPYQLVPAKKALAQPRQRILIADAVGLGKTLEAGILMSELIKRRKGRRILVVTAKSMMVQFQKEMWERFTIPLISLDSSRIQQIRSEIPANANPFSY</sequence>
<proteinExistence type="predicted"/>